<dbReference type="PANTHER" id="PTHR43179:SF12">
    <property type="entry name" value="GALACTOFURANOSYLTRANSFERASE GLFT2"/>
    <property type="match status" value="1"/>
</dbReference>
<dbReference type="Proteomes" id="UP000580568">
    <property type="component" value="Unassembled WGS sequence"/>
</dbReference>
<accession>A0A6V8SCG7</accession>
<dbReference type="EMBL" id="BLZR01000001">
    <property type="protein sequence ID" value="GFP74262.1"/>
    <property type="molecule type" value="Genomic_DNA"/>
</dbReference>
<dbReference type="RefSeq" id="WP_183275828.1">
    <property type="nucleotide sequence ID" value="NZ_BLZR01000001.1"/>
</dbReference>
<keyword evidence="7" id="KW-1185">Reference proteome</keyword>
<dbReference type="AlphaFoldDB" id="A0A6V8SCG7"/>
<proteinExistence type="inferred from homology"/>
<comment type="similarity">
    <text evidence="2">Belongs to the glycosyltransferase 2 family.</text>
</comment>
<feature type="domain" description="Glycosyltransferase 2-like" evidence="5">
    <location>
        <begin position="7"/>
        <end position="178"/>
    </location>
</feature>
<comment type="pathway">
    <text evidence="1">Cell wall biogenesis; cell wall polysaccharide biosynthesis.</text>
</comment>
<evidence type="ECO:0000256" key="3">
    <source>
        <dbReference type="ARBA" id="ARBA00022676"/>
    </source>
</evidence>
<sequence length="291" mass="33498">MESLVYIVLVNYNSWEDTIECVNSLETIFYNNYKIIIVENGSTNNSYEMLNDKISNHKIIKSDKNLGFAGGNNLGIRYAMENGADYVLLLNNDTTVERDFLSKMIECFKSNNKIGVVGCQINYYDNPKQISHGGGDIDWNNFKSVTYDVDLFQPTVCQSREVTFMSGCCMLISKKVLDIVGLLDDSYFMYYEDTDYSARVNDAGFIMMHEPKSVIYHKISKSSGGDLSPFVLFWSTKNRRKFKNKFAYKVSSVKMIKFNITHFITRIIRIFIYLVKGEKEKSKAIWKGLFA</sequence>
<gene>
    <name evidence="6" type="ORF">bsdtw1_00307</name>
</gene>
<dbReference type="GO" id="GO:0016757">
    <property type="term" value="F:glycosyltransferase activity"/>
    <property type="evidence" value="ECO:0007669"/>
    <property type="project" value="UniProtKB-KW"/>
</dbReference>
<name>A0A6V8SCG7_9CLOT</name>
<comment type="caution">
    <text evidence="6">The sequence shown here is derived from an EMBL/GenBank/DDBJ whole genome shotgun (WGS) entry which is preliminary data.</text>
</comment>
<dbReference type="Gene3D" id="3.90.550.10">
    <property type="entry name" value="Spore Coat Polysaccharide Biosynthesis Protein SpsA, Chain A"/>
    <property type="match status" value="1"/>
</dbReference>
<keyword evidence="4" id="KW-0808">Transferase</keyword>
<evidence type="ECO:0000313" key="7">
    <source>
        <dbReference type="Proteomes" id="UP000580568"/>
    </source>
</evidence>
<evidence type="ECO:0000256" key="2">
    <source>
        <dbReference type="ARBA" id="ARBA00006739"/>
    </source>
</evidence>
<evidence type="ECO:0000313" key="6">
    <source>
        <dbReference type="EMBL" id="GFP74262.1"/>
    </source>
</evidence>
<organism evidence="6 7">
    <name type="scientific">Clostridium fungisolvens</name>
    <dbReference type="NCBI Taxonomy" id="1604897"/>
    <lineage>
        <taxon>Bacteria</taxon>
        <taxon>Bacillati</taxon>
        <taxon>Bacillota</taxon>
        <taxon>Clostridia</taxon>
        <taxon>Eubacteriales</taxon>
        <taxon>Clostridiaceae</taxon>
        <taxon>Clostridium</taxon>
    </lineage>
</organism>
<dbReference type="Pfam" id="PF00535">
    <property type="entry name" value="Glycos_transf_2"/>
    <property type="match status" value="1"/>
</dbReference>
<evidence type="ECO:0000256" key="4">
    <source>
        <dbReference type="ARBA" id="ARBA00022679"/>
    </source>
</evidence>
<dbReference type="InterPro" id="IPR001173">
    <property type="entry name" value="Glyco_trans_2-like"/>
</dbReference>
<evidence type="ECO:0000256" key="1">
    <source>
        <dbReference type="ARBA" id="ARBA00004776"/>
    </source>
</evidence>
<evidence type="ECO:0000259" key="5">
    <source>
        <dbReference type="Pfam" id="PF00535"/>
    </source>
</evidence>
<dbReference type="SUPFAM" id="SSF53448">
    <property type="entry name" value="Nucleotide-diphospho-sugar transferases"/>
    <property type="match status" value="1"/>
</dbReference>
<protein>
    <recommendedName>
        <fullName evidence="5">Glycosyltransferase 2-like domain-containing protein</fullName>
    </recommendedName>
</protein>
<dbReference type="CDD" id="cd04186">
    <property type="entry name" value="GT_2_like_c"/>
    <property type="match status" value="1"/>
</dbReference>
<keyword evidence="3" id="KW-0328">Glycosyltransferase</keyword>
<reference evidence="6 7" key="1">
    <citation type="submission" date="2020-07" db="EMBL/GenBank/DDBJ databases">
        <title>A new beta-1,3-glucan-decomposing anaerobic bacterium isolated from anoxic soil subjected to biological soil disinfestation.</title>
        <authorList>
            <person name="Ueki A."/>
            <person name="Tonouchi A."/>
        </authorList>
    </citation>
    <scope>NUCLEOTIDE SEQUENCE [LARGE SCALE GENOMIC DNA]</scope>
    <source>
        <strain evidence="6 7">TW1</strain>
    </source>
</reference>
<dbReference type="PANTHER" id="PTHR43179">
    <property type="entry name" value="RHAMNOSYLTRANSFERASE WBBL"/>
    <property type="match status" value="1"/>
</dbReference>
<dbReference type="InterPro" id="IPR029044">
    <property type="entry name" value="Nucleotide-diphossugar_trans"/>
</dbReference>